<reference evidence="7" key="1">
    <citation type="journal article" date="2020" name="Stud. Mycol.">
        <title>101 Dothideomycetes genomes: a test case for predicting lifestyles and emergence of pathogens.</title>
        <authorList>
            <person name="Haridas S."/>
            <person name="Albert R."/>
            <person name="Binder M."/>
            <person name="Bloem J."/>
            <person name="Labutti K."/>
            <person name="Salamov A."/>
            <person name="Andreopoulos B."/>
            <person name="Baker S."/>
            <person name="Barry K."/>
            <person name="Bills G."/>
            <person name="Bluhm B."/>
            <person name="Cannon C."/>
            <person name="Castanera R."/>
            <person name="Culley D."/>
            <person name="Daum C."/>
            <person name="Ezra D."/>
            <person name="Gonzalez J."/>
            <person name="Henrissat B."/>
            <person name="Kuo A."/>
            <person name="Liang C."/>
            <person name="Lipzen A."/>
            <person name="Lutzoni F."/>
            <person name="Magnuson J."/>
            <person name="Mondo S."/>
            <person name="Nolan M."/>
            <person name="Ohm R."/>
            <person name="Pangilinan J."/>
            <person name="Park H.-J."/>
            <person name="Ramirez L."/>
            <person name="Alfaro M."/>
            <person name="Sun H."/>
            <person name="Tritt A."/>
            <person name="Yoshinaga Y."/>
            <person name="Zwiers L.-H."/>
            <person name="Turgeon B."/>
            <person name="Goodwin S."/>
            <person name="Spatafora J."/>
            <person name="Crous P."/>
            <person name="Grigoriev I."/>
        </authorList>
    </citation>
    <scope>NUCLEOTIDE SEQUENCE</scope>
    <source>
        <strain evidence="7">CBS 119925</strain>
    </source>
</reference>
<proteinExistence type="inferred from homology"/>
<organism evidence="7 8">
    <name type="scientific">Sporormia fimetaria CBS 119925</name>
    <dbReference type="NCBI Taxonomy" id="1340428"/>
    <lineage>
        <taxon>Eukaryota</taxon>
        <taxon>Fungi</taxon>
        <taxon>Dikarya</taxon>
        <taxon>Ascomycota</taxon>
        <taxon>Pezizomycotina</taxon>
        <taxon>Dothideomycetes</taxon>
        <taxon>Pleosporomycetidae</taxon>
        <taxon>Pleosporales</taxon>
        <taxon>Sporormiaceae</taxon>
        <taxon>Sporormia</taxon>
    </lineage>
</organism>
<evidence type="ECO:0000256" key="6">
    <source>
        <dbReference type="SAM" id="MobiDB-lite"/>
    </source>
</evidence>
<dbReference type="Gene3D" id="3.75.10.10">
    <property type="entry name" value="L-arginine/glycine Amidinotransferase, Chain A"/>
    <property type="match status" value="1"/>
</dbReference>
<feature type="modified residue" description="Phosphoserine; by CK1" evidence="5">
    <location>
        <position position="174"/>
    </location>
</feature>
<dbReference type="GO" id="GO:0000054">
    <property type="term" value="P:ribosomal subunit export from nucleus"/>
    <property type="evidence" value="ECO:0007669"/>
    <property type="project" value="UniProtKB-UniRule"/>
</dbReference>
<protein>
    <recommendedName>
        <fullName evidence="5">Eukaryotic translation initiation factor 6</fullName>
        <shortName evidence="5">eIF-6</shortName>
    </recommendedName>
</protein>
<dbReference type="FunFam" id="3.75.10.10:FF:000001">
    <property type="entry name" value="Eukaryotic translation initiation factor 6"/>
    <property type="match status" value="1"/>
</dbReference>
<keyword evidence="2 5" id="KW-0396">Initiation factor</keyword>
<feature type="region of interest" description="Disordered" evidence="6">
    <location>
        <begin position="322"/>
        <end position="406"/>
    </location>
</feature>
<dbReference type="GO" id="GO:0003743">
    <property type="term" value="F:translation initiation factor activity"/>
    <property type="evidence" value="ECO:0007669"/>
    <property type="project" value="UniProtKB-UniRule"/>
</dbReference>
<comment type="similarity">
    <text evidence="5">Belongs to the eIF-6 family.</text>
</comment>
<keyword evidence="3 5" id="KW-0648">Protein biosynthesis</keyword>
<feature type="compositionally biased region" description="Basic and acidic residues" evidence="6">
    <location>
        <begin position="657"/>
        <end position="669"/>
    </location>
</feature>
<dbReference type="HAMAP" id="MF_00032">
    <property type="entry name" value="eIF_6"/>
    <property type="match status" value="1"/>
</dbReference>
<evidence type="ECO:0000256" key="1">
    <source>
        <dbReference type="ARBA" id="ARBA00022490"/>
    </source>
</evidence>
<dbReference type="CDD" id="cd00527">
    <property type="entry name" value="IF6"/>
    <property type="match status" value="1"/>
</dbReference>
<evidence type="ECO:0000256" key="3">
    <source>
        <dbReference type="ARBA" id="ARBA00022917"/>
    </source>
</evidence>
<feature type="compositionally biased region" description="Low complexity" evidence="6">
    <location>
        <begin position="354"/>
        <end position="394"/>
    </location>
</feature>
<feature type="compositionally biased region" description="Basic and acidic residues" evidence="6">
    <location>
        <begin position="339"/>
        <end position="353"/>
    </location>
</feature>
<accession>A0A6A6UWD4</accession>
<dbReference type="OrthoDB" id="4155914at2759"/>
<dbReference type="GO" id="GO:0043023">
    <property type="term" value="F:ribosomal large subunit binding"/>
    <property type="evidence" value="ECO:0007669"/>
    <property type="project" value="UniProtKB-UniRule"/>
</dbReference>
<dbReference type="Pfam" id="PF01912">
    <property type="entry name" value="eIF-6"/>
    <property type="match status" value="1"/>
</dbReference>
<dbReference type="EMBL" id="MU006614">
    <property type="protein sequence ID" value="KAF2742153.1"/>
    <property type="molecule type" value="Genomic_DNA"/>
</dbReference>
<keyword evidence="5" id="KW-0597">Phosphoprotein</keyword>
<feature type="modified residue" description="Phosphoserine; by CK1" evidence="5">
    <location>
        <position position="175"/>
    </location>
</feature>
<dbReference type="SUPFAM" id="SSF55909">
    <property type="entry name" value="Pentein"/>
    <property type="match status" value="1"/>
</dbReference>
<feature type="region of interest" description="Disordered" evidence="6">
    <location>
        <begin position="229"/>
        <end position="263"/>
    </location>
</feature>
<evidence type="ECO:0000313" key="8">
    <source>
        <dbReference type="Proteomes" id="UP000799440"/>
    </source>
</evidence>
<dbReference type="PANTHER" id="PTHR10784">
    <property type="entry name" value="TRANSLATION INITIATION FACTOR 6"/>
    <property type="match status" value="1"/>
</dbReference>
<feature type="region of interest" description="Disordered" evidence="6">
    <location>
        <begin position="713"/>
        <end position="732"/>
    </location>
</feature>
<dbReference type="GO" id="GO:0005737">
    <property type="term" value="C:cytoplasm"/>
    <property type="evidence" value="ECO:0007669"/>
    <property type="project" value="UniProtKB-SubCell"/>
</dbReference>
<evidence type="ECO:0000256" key="5">
    <source>
        <dbReference type="HAMAP-Rule" id="MF_03132"/>
    </source>
</evidence>
<name>A0A6A6UWD4_9PLEO</name>
<dbReference type="GO" id="GO:0042256">
    <property type="term" value="P:cytosolic ribosome assembly"/>
    <property type="evidence" value="ECO:0007669"/>
    <property type="project" value="UniProtKB-UniRule"/>
</dbReference>
<dbReference type="SMART" id="SM00654">
    <property type="entry name" value="eIF6"/>
    <property type="match status" value="1"/>
</dbReference>
<sequence>MAVRAQFENSNEVGVFATLTNSYALVAVGASENFYSVFEAELQDVIPICHATIAGTRIIGRLTAGNRKGLLVPTTTTDQELQHLRNSIPDSVKIQRIEERLSALGNVICCNDHVALVHPDIERETEEIIADVLGVEVFRQTIADNVLTGSYMALSNQGGIVHPKTSIQDQDELSSLLQVPLVAGSVNRGSAVVGAGMVVNDWMAVTGLDTTATELSVVESVFRLGEGNGPSAINTTHKDAMRTKPDSANSTRTSSRTTYFESSISITKRTTPRLEQLPTIHETRQRRRAAEKAQRQTAIIETHISSFYERLSPTSGLQALKAAKELRRSEHSWGGSREGSTEKMETRNGETRDSPAAPAPRSATAASMPSSTTTPSSAGESAALTKRPASSLSLMPPPPAPKRIKRPAIVLDEDTYTSAIAHIIKRDFFPGLAETDAQHEYLDALESGNQAWIREAEAKLQELMGDGPGARKKRAVSPRPGAPAFSSTAYNAKADTPSTWAPDTPVPPSPSTSEGPTTKDSGPEIDLSLSLSTFQSRYTSEDQESFSKILDKANERRFRANEWVRTGNRYASKQRIAQQKVIAAKEAEENPDTRVVLRTDDRSAAPTTTKHQPFNALMFYPESVEEWAPTRAGRAEEASRAPPKQVLHHNTRLPIVDSRDSDDMSRREGSPTLSAARDAIRGNPRFTASEMGSQAGGYEGSETPRVNGYAFVDAEPEPEEEGGSGLLEKLRERGDGRNGFVVKETDRREKLHLKMVDRIQEKRGGDKRLKGAFAGLGGETPRFLSAPTPGGAVGGKEAGGLTPAGRKLLESMRTPGRFGEVKQGGGKKWDPGATPKVTPLRRKG</sequence>
<feature type="region of interest" description="Disordered" evidence="6">
    <location>
        <begin position="656"/>
        <end position="675"/>
    </location>
</feature>
<dbReference type="GO" id="GO:0042273">
    <property type="term" value="P:ribosomal large subunit biogenesis"/>
    <property type="evidence" value="ECO:0007669"/>
    <property type="project" value="UniProtKB-UniRule"/>
</dbReference>
<feature type="region of interest" description="Disordered" evidence="6">
    <location>
        <begin position="773"/>
        <end position="844"/>
    </location>
</feature>
<feature type="compositionally biased region" description="Basic and acidic residues" evidence="6">
    <location>
        <begin position="236"/>
        <end position="245"/>
    </location>
</feature>
<comment type="subunit">
    <text evidence="5">Monomer. Associates with the 60S ribosomal subunit.</text>
</comment>
<dbReference type="AlphaFoldDB" id="A0A6A6UWD4"/>
<keyword evidence="1 5" id="KW-0963">Cytoplasm</keyword>
<comment type="PTM">
    <text evidence="5">Phosphorylation at Ser-174 and Ser-175 promotes nuclear export.</text>
</comment>
<comment type="function">
    <text evidence="5">Binds to the 60S ribosomal subunit and prevents its association with the 40S ribosomal subunit to form the 80S initiation complex in the cytoplasm. Is also involved in ribosome biogenesis. Associates with pre-60S subunits in the nucleus and is involved in its nuclear export.</text>
</comment>
<evidence type="ECO:0000313" key="7">
    <source>
        <dbReference type="EMBL" id="KAF2742153.1"/>
    </source>
</evidence>
<dbReference type="NCBIfam" id="TIGR00323">
    <property type="entry name" value="eIF-6"/>
    <property type="match status" value="1"/>
</dbReference>
<dbReference type="InterPro" id="IPR002769">
    <property type="entry name" value="eIF6"/>
</dbReference>
<gene>
    <name evidence="5" type="primary">TIF6</name>
    <name evidence="7" type="ORF">M011DRAFT_462685</name>
</gene>
<dbReference type="InterPro" id="IPR019148">
    <property type="entry name" value="Nuclear_protein_DGCR14_ESS-2"/>
</dbReference>
<feature type="compositionally biased region" description="Basic and acidic residues" evidence="6">
    <location>
        <begin position="322"/>
        <end position="331"/>
    </location>
</feature>
<keyword evidence="8" id="KW-1185">Reference proteome</keyword>
<dbReference type="Proteomes" id="UP000799440">
    <property type="component" value="Unassembled WGS sequence"/>
</dbReference>
<dbReference type="GO" id="GO:0005730">
    <property type="term" value="C:nucleolus"/>
    <property type="evidence" value="ECO:0007669"/>
    <property type="project" value="UniProtKB-SubCell"/>
</dbReference>
<dbReference type="Pfam" id="PF09751">
    <property type="entry name" value="Es2"/>
    <property type="match status" value="1"/>
</dbReference>
<evidence type="ECO:0000256" key="2">
    <source>
        <dbReference type="ARBA" id="ARBA00022540"/>
    </source>
</evidence>
<comment type="subcellular location">
    <subcellularLocation>
        <location evidence="5">Cytoplasm</location>
    </subcellularLocation>
    <subcellularLocation>
        <location evidence="5">Nucleus</location>
        <location evidence="5">Nucleolus</location>
    </subcellularLocation>
    <text evidence="5">Shuttles between cytoplasm and nucleus/nucleolus.</text>
</comment>
<keyword evidence="5" id="KW-0690">Ribosome biogenesis</keyword>
<keyword evidence="4 5" id="KW-0539">Nucleus</keyword>
<evidence type="ECO:0000256" key="4">
    <source>
        <dbReference type="ARBA" id="ARBA00023242"/>
    </source>
</evidence>
<feature type="region of interest" description="Disordered" evidence="6">
    <location>
        <begin position="464"/>
        <end position="525"/>
    </location>
</feature>